<organism evidence="2 3">
    <name type="scientific">Myroides albus</name>
    <dbReference type="NCBI Taxonomy" id="2562892"/>
    <lineage>
        <taxon>Bacteria</taxon>
        <taxon>Pseudomonadati</taxon>
        <taxon>Bacteroidota</taxon>
        <taxon>Flavobacteriia</taxon>
        <taxon>Flavobacteriales</taxon>
        <taxon>Flavobacteriaceae</taxon>
        <taxon>Myroides</taxon>
    </lineage>
</organism>
<keyword evidence="3" id="KW-1185">Reference proteome</keyword>
<evidence type="ECO:0000313" key="2">
    <source>
        <dbReference type="EMBL" id="MTG97293.1"/>
    </source>
</evidence>
<evidence type="ECO:0000256" key="1">
    <source>
        <dbReference type="SAM" id="Phobius"/>
    </source>
</evidence>
<reference evidence="2 3" key="1">
    <citation type="submission" date="2019-11" db="EMBL/GenBank/DDBJ databases">
        <title>Genome of Strain BIT-d1.</title>
        <authorList>
            <person name="Yang Y."/>
        </authorList>
    </citation>
    <scope>NUCLEOTIDE SEQUENCE [LARGE SCALE GENOMIC DNA]</scope>
    <source>
        <strain evidence="2 3">BIT-d1</strain>
    </source>
</reference>
<dbReference type="AlphaFoldDB" id="A0A6I3LGI5"/>
<gene>
    <name evidence="2" type="ORF">GJV76_03955</name>
</gene>
<proteinExistence type="predicted"/>
<protein>
    <submittedName>
        <fullName evidence="2">Uncharacterized protein</fullName>
    </submittedName>
</protein>
<dbReference type="OrthoDB" id="1144727at2"/>
<dbReference type="Proteomes" id="UP000438760">
    <property type="component" value="Unassembled WGS sequence"/>
</dbReference>
<keyword evidence="1" id="KW-0812">Transmembrane</keyword>
<sequence>MSSEKVHIRCSHCGTFSVNAEYCTHCGQALNIVKQREERRKDDERDRIAKALAEEPSAIEKFLLKMTKHPWFVIRVFFKLIYGIWFVVMAIAMFLAWLIGMIVA</sequence>
<feature type="transmembrane region" description="Helical" evidence="1">
    <location>
        <begin position="76"/>
        <end position="103"/>
    </location>
</feature>
<keyword evidence="1" id="KW-1133">Transmembrane helix</keyword>
<keyword evidence="1" id="KW-0472">Membrane</keyword>
<comment type="caution">
    <text evidence="2">The sequence shown here is derived from an EMBL/GenBank/DDBJ whole genome shotgun (WGS) entry which is preliminary data.</text>
</comment>
<dbReference type="EMBL" id="WMJX01000005">
    <property type="protein sequence ID" value="MTG97293.1"/>
    <property type="molecule type" value="Genomic_DNA"/>
</dbReference>
<dbReference type="RefSeq" id="WP_155091342.1">
    <property type="nucleotide sequence ID" value="NZ_CP102754.1"/>
</dbReference>
<accession>A0A6I3LGI5</accession>
<evidence type="ECO:0000313" key="3">
    <source>
        <dbReference type="Proteomes" id="UP000438760"/>
    </source>
</evidence>
<name>A0A6I3LGI5_9FLAO</name>